<dbReference type="InterPro" id="IPR029209">
    <property type="entry name" value="DML1/Misato_tubulin"/>
</dbReference>
<evidence type="ECO:0000256" key="4">
    <source>
        <dbReference type="ARBA" id="ARBA00023128"/>
    </source>
</evidence>
<comment type="subcellular location">
    <subcellularLocation>
        <location evidence="2">Mitochondrion</location>
    </subcellularLocation>
</comment>
<dbReference type="EMBL" id="MNAD01000493">
    <property type="protein sequence ID" value="OJT12345.1"/>
    <property type="molecule type" value="Genomic_DNA"/>
</dbReference>
<evidence type="ECO:0000313" key="7">
    <source>
        <dbReference type="EMBL" id="OJT12345.1"/>
    </source>
</evidence>
<dbReference type="Pfam" id="PF10644">
    <property type="entry name" value="Misat_Tub_SegII"/>
    <property type="match status" value="1"/>
</dbReference>
<dbReference type="GO" id="GO:0007005">
    <property type="term" value="P:mitochondrion organization"/>
    <property type="evidence" value="ECO:0007669"/>
    <property type="project" value="InterPro"/>
</dbReference>
<dbReference type="Pfam" id="PF14881">
    <property type="entry name" value="Tubulin_3"/>
    <property type="match status" value="1"/>
</dbReference>
<accession>A0A1M2VXM3</accession>
<dbReference type="Proteomes" id="UP000184267">
    <property type="component" value="Unassembled WGS sequence"/>
</dbReference>
<comment type="caution">
    <text evidence="7">The sequence shown here is derived from an EMBL/GenBank/DDBJ whole genome shotgun (WGS) entry which is preliminary data.</text>
</comment>
<dbReference type="GO" id="GO:0005739">
    <property type="term" value="C:mitochondrion"/>
    <property type="evidence" value="ECO:0007669"/>
    <property type="project" value="UniProtKB-SubCell"/>
</dbReference>
<dbReference type="AlphaFoldDB" id="A0A1M2VXM3"/>
<evidence type="ECO:0000259" key="5">
    <source>
        <dbReference type="Pfam" id="PF10644"/>
    </source>
</evidence>
<dbReference type="OrthoDB" id="271881at2759"/>
<evidence type="ECO:0000256" key="1">
    <source>
        <dbReference type="ARBA" id="ARBA00003757"/>
    </source>
</evidence>
<reference evidence="7 8" key="1">
    <citation type="submission" date="2016-10" db="EMBL/GenBank/DDBJ databases">
        <title>Genome sequence of the basidiomycete white-rot fungus Trametes pubescens.</title>
        <authorList>
            <person name="Makela M.R."/>
            <person name="Granchi Z."/>
            <person name="Peng M."/>
            <person name="De Vries R.P."/>
            <person name="Grigoriev I."/>
            <person name="Riley R."/>
            <person name="Hilden K."/>
        </authorList>
    </citation>
    <scope>NUCLEOTIDE SEQUENCE [LARGE SCALE GENOMIC DNA]</scope>
    <source>
        <strain evidence="7 8">FBCC735</strain>
    </source>
</reference>
<comment type="function">
    <text evidence="1">Involved in the partitioning of the mitochondrial organelle and mitochondrial DNA (mtDNA) inheritance.</text>
</comment>
<sequence length="474" mass="53348">MKEILYIQAGPSANHVGTHFWNAQESYFTYGEDEDPTVFHDRSFREGVTSKVTLEGGVVEYRQDPIPKSAYQARLEAGESDELEDKDVTTDTSNVRFWSDYSRVYYHPRSFQKLPDLAEWERAEGEWNASKETFEKHEHEHDIMDDDVRFFIEECDGLQGVQLLSDCGSFGGFTDAFITAFRDEHPKIPSLAFALLSSASNILVHADEEQNAMKAINDALCMRSIEAMSTISVPLQHPSTWQRKEWLEGLNVDLRSQYHTSALLATHIESATLPLRLKRSQHDIASLSSMLNASGTLGISHLAGRYPVPSAVVWSRETERRLYDLSAITEASAKSGNTRAAEYARLHVSRGFNASEYAPYEDYFDARSPAPFSIHATPYPTPTSFPHISTSPSEKHRALSALTTSSATAPLLASYATLVQSCADRRADVIVRMGMEFDEMRELKDDLWALCDRYAGPDEEWKGEEDVLSEDEET</sequence>
<evidence type="ECO:0000313" key="8">
    <source>
        <dbReference type="Proteomes" id="UP000184267"/>
    </source>
</evidence>
<protein>
    <submittedName>
        <fullName evidence="7">Protein dml-1</fullName>
    </submittedName>
</protein>
<dbReference type="InterPro" id="IPR019605">
    <property type="entry name" value="Misato_II_tubulin-like"/>
</dbReference>
<feature type="domain" description="DML1/Misato tubulin" evidence="6">
    <location>
        <begin position="91"/>
        <end position="277"/>
    </location>
</feature>
<evidence type="ECO:0000256" key="3">
    <source>
        <dbReference type="ARBA" id="ARBA00008507"/>
    </source>
</evidence>
<dbReference type="InterPro" id="IPR036525">
    <property type="entry name" value="Tubulin/FtsZ_GTPase_sf"/>
</dbReference>
<dbReference type="InterPro" id="IPR049942">
    <property type="entry name" value="DML1/Misato"/>
</dbReference>
<keyword evidence="8" id="KW-1185">Reference proteome</keyword>
<evidence type="ECO:0000256" key="2">
    <source>
        <dbReference type="ARBA" id="ARBA00004173"/>
    </source>
</evidence>
<dbReference type="PANTHER" id="PTHR13391:SF0">
    <property type="entry name" value="PROTEIN MISATO HOMOLOG 1"/>
    <property type="match status" value="1"/>
</dbReference>
<organism evidence="7 8">
    <name type="scientific">Trametes pubescens</name>
    <name type="common">White-rot fungus</name>
    <dbReference type="NCBI Taxonomy" id="154538"/>
    <lineage>
        <taxon>Eukaryota</taxon>
        <taxon>Fungi</taxon>
        <taxon>Dikarya</taxon>
        <taxon>Basidiomycota</taxon>
        <taxon>Agaricomycotina</taxon>
        <taxon>Agaricomycetes</taxon>
        <taxon>Polyporales</taxon>
        <taxon>Polyporaceae</taxon>
        <taxon>Trametes</taxon>
    </lineage>
</organism>
<dbReference type="STRING" id="154538.A0A1M2VXM3"/>
<proteinExistence type="inferred from homology"/>
<dbReference type="PANTHER" id="PTHR13391">
    <property type="entry name" value="MITOCHONDRIAL DISTRIBUTION REGULATOR MISATO"/>
    <property type="match status" value="1"/>
</dbReference>
<keyword evidence="4" id="KW-0496">Mitochondrion</keyword>
<gene>
    <name evidence="7" type="ORF">TRAPUB_11120</name>
</gene>
<evidence type="ECO:0000259" key="6">
    <source>
        <dbReference type="Pfam" id="PF14881"/>
    </source>
</evidence>
<dbReference type="Gene3D" id="3.40.50.1440">
    <property type="entry name" value="Tubulin/FtsZ, GTPase domain"/>
    <property type="match status" value="1"/>
</dbReference>
<name>A0A1M2VXM3_TRAPU</name>
<comment type="similarity">
    <text evidence="3">Belongs to the misato family.</text>
</comment>
<dbReference type="OMA" id="INDALCM"/>
<dbReference type="SUPFAM" id="SSF52490">
    <property type="entry name" value="Tubulin nucleotide-binding domain-like"/>
    <property type="match status" value="1"/>
</dbReference>
<feature type="domain" description="Misato Segment II tubulin-like" evidence="5">
    <location>
        <begin position="2"/>
        <end position="51"/>
    </location>
</feature>